<dbReference type="SUPFAM" id="SSF51412">
    <property type="entry name" value="Inosine monophosphate dehydrogenase (IMPDH)"/>
    <property type="match status" value="1"/>
</dbReference>
<dbReference type="GO" id="GO:0018580">
    <property type="term" value="F:nitronate monooxygenase activity"/>
    <property type="evidence" value="ECO:0007669"/>
    <property type="project" value="UniProtKB-EC"/>
</dbReference>
<dbReference type="PATRIC" id="fig|29290.4.peg.5668"/>
<keyword evidence="2" id="KW-0288">FMN</keyword>
<accession>A0A0F3GS73</accession>
<organism evidence="4 5">
    <name type="scientific">Candidatus Magnetobacterium bavaricum</name>
    <dbReference type="NCBI Taxonomy" id="29290"/>
    <lineage>
        <taxon>Bacteria</taxon>
        <taxon>Pseudomonadati</taxon>
        <taxon>Nitrospirota</taxon>
        <taxon>Thermodesulfovibrionia</taxon>
        <taxon>Thermodesulfovibrionales</taxon>
        <taxon>Candidatus Magnetobacteriaceae</taxon>
        <taxon>Candidatus Magnetobacterium</taxon>
    </lineage>
</organism>
<gene>
    <name evidence="4" type="ORF">MBAV_004277</name>
</gene>
<dbReference type="EMBL" id="LACI01001855">
    <property type="protein sequence ID" value="KJU83528.1"/>
    <property type="molecule type" value="Genomic_DNA"/>
</dbReference>
<comment type="caution">
    <text evidence="4">The sequence shown here is derived from an EMBL/GenBank/DDBJ whole genome shotgun (WGS) entry which is preliminary data.</text>
</comment>
<keyword evidence="3 4" id="KW-0560">Oxidoreductase</keyword>
<evidence type="ECO:0000313" key="5">
    <source>
        <dbReference type="Proteomes" id="UP000033423"/>
    </source>
</evidence>
<evidence type="ECO:0000256" key="3">
    <source>
        <dbReference type="ARBA" id="ARBA00023002"/>
    </source>
</evidence>
<keyword evidence="4" id="KW-0223">Dioxygenase</keyword>
<keyword evidence="5" id="KW-1185">Reference proteome</keyword>
<dbReference type="PANTHER" id="PTHR32332:SF18">
    <property type="entry name" value="2-NITROPROPANE DIOXYGENASE"/>
    <property type="match status" value="1"/>
</dbReference>
<name>A0A0F3GS73_9BACT</name>
<keyword evidence="1" id="KW-0285">Flavoprotein</keyword>
<sequence>MTCKELPSLRIGNIEANPPIIQGGMGVRVSMSGLACAVANEGCIGVIASVGIDFPKKSDLTINKQRYVDSGGEAFRAEIRKARNMTKGLIGVNIMYAISNYEKFSSIAVEEGVDLIISGAGMPVNLPKFLNGKDVKLAPIVSSARAFRLICEFWRKDYDKLPDVVIVEGVKAGGHLGFSYKEVLNNKAPTLEQIVTEVLEVANSFDPPIPVVAAGGVFDGKDIARFLKLGASGVQMASRFVCTHECDAHENFKKAWINSKKEDITIIKSPVGMPGRVIDSEFVQRIKNGETIPFRCTYKCLKNCDPKTIPYCIAEVLTNAVEGNLDEGFAFAGENAYRCNEIVSVKELIAQLKQETLQYL</sequence>
<dbReference type="GO" id="GO:0051213">
    <property type="term" value="F:dioxygenase activity"/>
    <property type="evidence" value="ECO:0007669"/>
    <property type="project" value="UniProtKB-KW"/>
</dbReference>
<dbReference type="InterPro" id="IPR013785">
    <property type="entry name" value="Aldolase_TIM"/>
</dbReference>
<reference evidence="4 5" key="1">
    <citation type="submission" date="2015-02" db="EMBL/GenBank/DDBJ databases">
        <title>Single-cell genomics of uncultivated deep-branching MTB reveals a conserved set of magnetosome genes.</title>
        <authorList>
            <person name="Kolinko S."/>
            <person name="Richter M."/>
            <person name="Glockner F.O."/>
            <person name="Brachmann A."/>
            <person name="Schuler D."/>
        </authorList>
    </citation>
    <scope>NUCLEOTIDE SEQUENCE [LARGE SCALE GENOMIC DNA]</scope>
    <source>
        <strain evidence="4">TM-1</strain>
    </source>
</reference>
<dbReference type="AlphaFoldDB" id="A0A0F3GS73"/>
<dbReference type="InterPro" id="IPR004136">
    <property type="entry name" value="NMO"/>
</dbReference>
<proteinExistence type="predicted"/>
<dbReference type="Gene3D" id="3.20.20.70">
    <property type="entry name" value="Aldolase class I"/>
    <property type="match status" value="1"/>
</dbReference>
<evidence type="ECO:0000313" key="4">
    <source>
        <dbReference type="EMBL" id="KJU83528.1"/>
    </source>
</evidence>
<evidence type="ECO:0000256" key="2">
    <source>
        <dbReference type="ARBA" id="ARBA00022643"/>
    </source>
</evidence>
<dbReference type="CDD" id="cd04730">
    <property type="entry name" value="NPD_like"/>
    <property type="match status" value="1"/>
</dbReference>
<dbReference type="EC" id="1.13.12.16" evidence="4"/>
<dbReference type="Pfam" id="PF03060">
    <property type="entry name" value="NMO"/>
    <property type="match status" value="1"/>
</dbReference>
<dbReference type="PANTHER" id="PTHR32332">
    <property type="entry name" value="2-NITROPROPANE DIOXYGENASE"/>
    <property type="match status" value="1"/>
</dbReference>
<protein>
    <submittedName>
        <fullName evidence="4">2-nitropropane dioxygenase</fullName>
        <ecNumber evidence="4">1.13.12.16</ecNumber>
    </submittedName>
</protein>
<evidence type="ECO:0000256" key="1">
    <source>
        <dbReference type="ARBA" id="ARBA00022630"/>
    </source>
</evidence>
<dbReference type="Proteomes" id="UP000033423">
    <property type="component" value="Unassembled WGS sequence"/>
</dbReference>